<dbReference type="EMBL" id="BARV01039757">
    <property type="protein sequence ID" value="GAI47795.1"/>
    <property type="molecule type" value="Genomic_DNA"/>
</dbReference>
<comment type="caution">
    <text evidence="1">The sequence shown here is derived from an EMBL/GenBank/DDBJ whole genome shotgun (WGS) entry which is preliminary data.</text>
</comment>
<gene>
    <name evidence="1" type="ORF">S06H3_60831</name>
</gene>
<name>X1Q9S0_9ZZZZ</name>
<proteinExistence type="predicted"/>
<accession>X1Q9S0</accession>
<reference evidence="1" key="1">
    <citation type="journal article" date="2014" name="Front. Microbiol.">
        <title>High frequency of phylogenetically diverse reductive dehalogenase-homologous genes in deep subseafloor sedimentary metagenomes.</title>
        <authorList>
            <person name="Kawai M."/>
            <person name="Futagami T."/>
            <person name="Toyoda A."/>
            <person name="Takaki Y."/>
            <person name="Nishi S."/>
            <person name="Hori S."/>
            <person name="Arai W."/>
            <person name="Tsubouchi T."/>
            <person name="Morono Y."/>
            <person name="Uchiyama I."/>
            <person name="Ito T."/>
            <person name="Fujiyama A."/>
            <person name="Inagaki F."/>
            <person name="Takami H."/>
        </authorList>
    </citation>
    <scope>NUCLEOTIDE SEQUENCE</scope>
    <source>
        <strain evidence="1">Expedition CK06-06</strain>
    </source>
</reference>
<organism evidence="1">
    <name type="scientific">marine sediment metagenome</name>
    <dbReference type="NCBI Taxonomy" id="412755"/>
    <lineage>
        <taxon>unclassified sequences</taxon>
        <taxon>metagenomes</taxon>
        <taxon>ecological metagenomes</taxon>
    </lineage>
</organism>
<protein>
    <submittedName>
        <fullName evidence="1">Uncharacterized protein</fullName>
    </submittedName>
</protein>
<evidence type="ECO:0000313" key="1">
    <source>
        <dbReference type="EMBL" id="GAI47795.1"/>
    </source>
</evidence>
<sequence>MEHISEEAYKAGLDLIEMKREQATRGPIWDALRTEDPIFFNGVGHGNDTTFTSDIDDEVQWVFRTTDCDILAERVTYLLSCLTGRELGPAIVAAGGRAYGGYEVTWRWIAEIIGQDPYDDYYAEGFWKSSA</sequence>
<feature type="non-terminal residue" evidence="1">
    <location>
        <position position="131"/>
    </location>
</feature>
<dbReference type="AlphaFoldDB" id="X1Q9S0"/>